<gene>
    <name evidence="1" type="ORF">Patl1_12564</name>
</gene>
<reference evidence="2" key="1">
    <citation type="journal article" date="2023" name="G3 (Bethesda)">
        <title>Genome assembly and association tests identify interacting loci associated with vigor, precocity, and sex in interspecific pistachio rootstocks.</title>
        <authorList>
            <person name="Palmer W."/>
            <person name="Jacygrad E."/>
            <person name="Sagayaradj S."/>
            <person name="Cavanaugh K."/>
            <person name="Han R."/>
            <person name="Bertier L."/>
            <person name="Beede B."/>
            <person name="Kafkas S."/>
            <person name="Golino D."/>
            <person name="Preece J."/>
            <person name="Michelmore R."/>
        </authorList>
    </citation>
    <scope>NUCLEOTIDE SEQUENCE [LARGE SCALE GENOMIC DNA]</scope>
</reference>
<accession>A0ACC1AV63</accession>
<keyword evidence="2" id="KW-1185">Reference proteome</keyword>
<comment type="caution">
    <text evidence="1">The sequence shown here is derived from an EMBL/GenBank/DDBJ whole genome shotgun (WGS) entry which is preliminary data.</text>
</comment>
<proteinExistence type="predicted"/>
<protein>
    <submittedName>
        <fullName evidence="1">Uncharacterized protein</fullName>
    </submittedName>
</protein>
<sequence>MHFVKSQRPVRVLLLHGSAEAEQDLRPVLAVHGFMMFLAWGIVLPGGILAARYLKHVKGDGWYQIHVYLQYSGLAIVLLALLFAVAELRGFYVSSLHVKFGITAIVFACVQPVNACIRPKKPDNSDVVSPKRLMWEYFHVIVGRSAIVVGIAALFSGMKHLGDRYGGENVHGLIWALVIWFLICGSVVVYLELCQKQRRRERVFERSNWVLGNVEEDDSADLLRPTRDYVEKGPQQSGRLEVQLEPLNR</sequence>
<evidence type="ECO:0000313" key="2">
    <source>
        <dbReference type="Proteomes" id="UP001164250"/>
    </source>
</evidence>
<evidence type="ECO:0000313" key="1">
    <source>
        <dbReference type="EMBL" id="KAJ0090575.1"/>
    </source>
</evidence>
<dbReference type="EMBL" id="CM047904">
    <property type="protein sequence ID" value="KAJ0090575.1"/>
    <property type="molecule type" value="Genomic_DNA"/>
</dbReference>
<name>A0ACC1AV63_9ROSI</name>
<organism evidence="1 2">
    <name type="scientific">Pistacia atlantica</name>
    <dbReference type="NCBI Taxonomy" id="434234"/>
    <lineage>
        <taxon>Eukaryota</taxon>
        <taxon>Viridiplantae</taxon>
        <taxon>Streptophyta</taxon>
        <taxon>Embryophyta</taxon>
        <taxon>Tracheophyta</taxon>
        <taxon>Spermatophyta</taxon>
        <taxon>Magnoliopsida</taxon>
        <taxon>eudicotyledons</taxon>
        <taxon>Gunneridae</taxon>
        <taxon>Pentapetalae</taxon>
        <taxon>rosids</taxon>
        <taxon>malvids</taxon>
        <taxon>Sapindales</taxon>
        <taxon>Anacardiaceae</taxon>
        <taxon>Pistacia</taxon>
    </lineage>
</organism>
<dbReference type="Proteomes" id="UP001164250">
    <property type="component" value="Chromosome 8"/>
</dbReference>